<dbReference type="SUPFAM" id="SSF54909">
    <property type="entry name" value="Dimeric alpha+beta barrel"/>
    <property type="match status" value="1"/>
</dbReference>
<protein>
    <recommendedName>
        <fullName evidence="3">L-rhamnose mutarotase</fullName>
    </recommendedName>
</protein>
<dbReference type="EMBL" id="CP009110">
    <property type="protein sequence ID" value="AIJ23681.1"/>
    <property type="molecule type" value="Genomic_DNA"/>
</dbReference>
<dbReference type="Gene3D" id="3.30.70.100">
    <property type="match status" value="1"/>
</dbReference>
<dbReference type="RefSeq" id="WP_017982516.1">
    <property type="nucleotide sequence ID" value="NZ_AQUL01000001.1"/>
</dbReference>
<evidence type="ECO:0000313" key="1">
    <source>
        <dbReference type="EMBL" id="AIJ23681.1"/>
    </source>
</evidence>
<dbReference type="OrthoDB" id="3826869at2"/>
<keyword evidence="2" id="KW-1185">Reference proteome</keyword>
<dbReference type="HOGENOM" id="CLU_100689_3_0_11"/>
<dbReference type="GO" id="GO:0016857">
    <property type="term" value="F:racemase and epimerase activity, acting on carbohydrates and derivatives"/>
    <property type="evidence" value="ECO:0007669"/>
    <property type="project" value="InterPro"/>
</dbReference>
<dbReference type="Pfam" id="PF05336">
    <property type="entry name" value="rhaM"/>
    <property type="match status" value="1"/>
</dbReference>
<dbReference type="InterPro" id="IPR011008">
    <property type="entry name" value="Dimeric_a/b-barrel"/>
</dbReference>
<name>A0A076MXF2_AMYME</name>
<organism evidence="1 2">
    <name type="scientific">Amycolatopsis methanolica 239</name>
    <dbReference type="NCBI Taxonomy" id="1068978"/>
    <lineage>
        <taxon>Bacteria</taxon>
        <taxon>Bacillati</taxon>
        <taxon>Actinomycetota</taxon>
        <taxon>Actinomycetes</taxon>
        <taxon>Pseudonocardiales</taxon>
        <taxon>Pseudonocardiaceae</taxon>
        <taxon>Amycolatopsis</taxon>
        <taxon>Amycolatopsis methanolica group</taxon>
    </lineage>
</organism>
<dbReference type="PATRIC" id="fig|1068978.7.peg.3835"/>
<sequence>MPEIALHTELKPGSELDYEAVHRSIPSDVAAALVGSGVRNWRIWRDGTHLFHLVEVEDYRRMRHALRDHPANVRWQETVGPLHATPDDYSGADDGLPLVWSLAGQLAGKER</sequence>
<dbReference type="STRING" id="1068978.AMETH_3589"/>
<dbReference type="InterPro" id="IPR008000">
    <property type="entry name" value="Rham/fucose_mutarotase"/>
</dbReference>
<proteinExistence type="predicted"/>
<dbReference type="KEGG" id="amq:AMETH_3589"/>
<reference evidence="1 2" key="1">
    <citation type="submission" date="2014-07" db="EMBL/GenBank/DDBJ databases">
        <title>Whole Genome Sequence of the Amycolatopsis methanolica 239.</title>
        <authorList>
            <person name="Tang B."/>
        </authorList>
    </citation>
    <scope>NUCLEOTIDE SEQUENCE [LARGE SCALE GENOMIC DNA]</scope>
    <source>
        <strain evidence="1 2">239</strain>
    </source>
</reference>
<gene>
    <name evidence="1" type="ORF">AMETH_3589</name>
</gene>
<evidence type="ECO:0008006" key="3">
    <source>
        <dbReference type="Google" id="ProtNLM"/>
    </source>
</evidence>
<dbReference type="eggNOG" id="COG3254">
    <property type="taxonomic scope" value="Bacteria"/>
</dbReference>
<evidence type="ECO:0000313" key="2">
    <source>
        <dbReference type="Proteomes" id="UP000062973"/>
    </source>
</evidence>
<dbReference type="Proteomes" id="UP000062973">
    <property type="component" value="Chromosome"/>
</dbReference>
<dbReference type="AlphaFoldDB" id="A0A076MXF2"/>
<accession>A0A076MXF2</accession>